<dbReference type="AlphaFoldDB" id="A0A1A9UXY9"/>
<dbReference type="STRING" id="7395.A0A1A9UXY9"/>
<name>A0A1A9UXY9_GLOAU</name>
<feature type="chain" id="PRO_5008398894" description="Pupal cuticle protein Edg-78E" evidence="3">
    <location>
        <begin position="26"/>
        <end position="137"/>
    </location>
</feature>
<keyword evidence="3" id="KW-0732">Signal</keyword>
<keyword evidence="5" id="KW-1185">Reference proteome</keyword>
<dbReference type="Proteomes" id="UP000078200">
    <property type="component" value="Unassembled WGS sequence"/>
</dbReference>
<dbReference type="InterPro" id="IPR050468">
    <property type="entry name" value="Cuticle_Struct_Prot"/>
</dbReference>
<evidence type="ECO:0000313" key="4">
    <source>
        <dbReference type="EnsemblMetazoa" id="GAUT019369-PA"/>
    </source>
</evidence>
<dbReference type="PANTHER" id="PTHR10380:SF238">
    <property type="entry name" value="CUTICULAR PROTEIN 65EA-RELATED"/>
    <property type="match status" value="1"/>
</dbReference>
<dbReference type="PROSITE" id="PS51155">
    <property type="entry name" value="CHIT_BIND_RR_2"/>
    <property type="match status" value="1"/>
</dbReference>
<dbReference type="InterPro" id="IPR031311">
    <property type="entry name" value="CHIT_BIND_RR_consensus"/>
</dbReference>
<evidence type="ECO:0008006" key="6">
    <source>
        <dbReference type="Google" id="ProtNLM"/>
    </source>
</evidence>
<keyword evidence="1 2" id="KW-0193">Cuticle</keyword>
<dbReference type="PANTHER" id="PTHR10380">
    <property type="entry name" value="CUTICLE PROTEIN"/>
    <property type="match status" value="1"/>
</dbReference>
<dbReference type="GO" id="GO:0008010">
    <property type="term" value="F:structural constituent of chitin-based larval cuticle"/>
    <property type="evidence" value="ECO:0007669"/>
    <property type="project" value="TreeGrafter"/>
</dbReference>
<reference evidence="4" key="1">
    <citation type="submission" date="2020-05" db="UniProtKB">
        <authorList>
            <consortium name="EnsemblMetazoa"/>
        </authorList>
    </citation>
    <scope>IDENTIFICATION</scope>
    <source>
        <strain evidence="4">TTRI</strain>
    </source>
</reference>
<accession>A0A1A9UXY9</accession>
<dbReference type="Pfam" id="PF00379">
    <property type="entry name" value="Chitin_bind_4"/>
    <property type="match status" value="1"/>
</dbReference>
<evidence type="ECO:0000256" key="1">
    <source>
        <dbReference type="ARBA" id="ARBA00022460"/>
    </source>
</evidence>
<evidence type="ECO:0000256" key="2">
    <source>
        <dbReference type="PROSITE-ProRule" id="PRU00497"/>
    </source>
</evidence>
<dbReference type="EnsemblMetazoa" id="GAUT019369-RA">
    <property type="protein sequence ID" value="GAUT019369-PA"/>
    <property type="gene ID" value="GAUT019369"/>
</dbReference>
<sequence>MLLIKYTNNIKILLTMLCMLSSSDIVPVTAATRSIDQNASTLYYENKPPNKNGEYYFEFQTTNGITTKSGGNQYGSSGVNQYISLEGIPITLTYVADSTGYHPTGDHIPKVPDYVIKALEYIATHAPVEESYSDSRR</sequence>
<protein>
    <recommendedName>
        <fullName evidence="6">Pupal cuticle protein Edg-78E</fullName>
    </recommendedName>
</protein>
<dbReference type="VEuPathDB" id="VectorBase:GAUT019369"/>
<evidence type="ECO:0000313" key="5">
    <source>
        <dbReference type="Proteomes" id="UP000078200"/>
    </source>
</evidence>
<dbReference type="InterPro" id="IPR000618">
    <property type="entry name" value="Insect_cuticle"/>
</dbReference>
<dbReference type="GO" id="GO:0062129">
    <property type="term" value="C:chitin-based extracellular matrix"/>
    <property type="evidence" value="ECO:0007669"/>
    <property type="project" value="TreeGrafter"/>
</dbReference>
<proteinExistence type="predicted"/>
<feature type="signal peptide" evidence="3">
    <location>
        <begin position="1"/>
        <end position="25"/>
    </location>
</feature>
<dbReference type="PROSITE" id="PS00233">
    <property type="entry name" value="CHIT_BIND_RR_1"/>
    <property type="match status" value="1"/>
</dbReference>
<evidence type="ECO:0000256" key="3">
    <source>
        <dbReference type="SAM" id="SignalP"/>
    </source>
</evidence>
<organism evidence="4 5">
    <name type="scientific">Glossina austeni</name>
    <name type="common">Savannah tsetse fly</name>
    <dbReference type="NCBI Taxonomy" id="7395"/>
    <lineage>
        <taxon>Eukaryota</taxon>
        <taxon>Metazoa</taxon>
        <taxon>Ecdysozoa</taxon>
        <taxon>Arthropoda</taxon>
        <taxon>Hexapoda</taxon>
        <taxon>Insecta</taxon>
        <taxon>Pterygota</taxon>
        <taxon>Neoptera</taxon>
        <taxon>Endopterygota</taxon>
        <taxon>Diptera</taxon>
        <taxon>Brachycera</taxon>
        <taxon>Muscomorpha</taxon>
        <taxon>Hippoboscoidea</taxon>
        <taxon>Glossinidae</taxon>
        <taxon>Glossina</taxon>
    </lineage>
</organism>